<proteinExistence type="predicted"/>
<dbReference type="InterPro" id="IPR005311">
    <property type="entry name" value="PBP_dimer"/>
</dbReference>
<name>A0A0G4AS91_9BACT</name>
<evidence type="ECO:0000259" key="5">
    <source>
        <dbReference type="Pfam" id="PF03717"/>
    </source>
</evidence>
<dbReference type="GO" id="GO:0008800">
    <property type="term" value="F:beta-lactamase activity"/>
    <property type="evidence" value="ECO:0007669"/>
    <property type="project" value="UniProtKB-EC"/>
</dbReference>
<dbReference type="GO" id="GO:0008658">
    <property type="term" value="F:penicillin binding"/>
    <property type="evidence" value="ECO:0007669"/>
    <property type="project" value="InterPro"/>
</dbReference>
<dbReference type="InterPro" id="IPR001460">
    <property type="entry name" value="PCN-bd_Tpept"/>
</dbReference>
<dbReference type="Gene3D" id="3.90.1310.10">
    <property type="entry name" value="Penicillin-binding protein 2a (Domain 2)"/>
    <property type="match status" value="1"/>
</dbReference>
<dbReference type="GO" id="GO:0071555">
    <property type="term" value="P:cell wall organization"/>
    <property type="evidence" value="ECO:0007669"/>
    <property type="project" value="TreeGrafter"/>
</dbReference>
<dbReference type="AlphaFoldDB" id="A0A0G4AS91"/>
<accession>A0A0G4AS91</accession>
<dbReference type="GO" id="GO:0005886">
    <property type="term" value="C:plasma membrane"/>
    <property type="evidence" value="ECO:0007669"/>
    <property type="project" value="TreeGrafter"/>
</dbReference>
<feature type="domain" description="Penicillin-binding protein dimerisation" evidence="5">
    <location>
        <begin position="79"/>
        <end position="248"/>
    </location>
</feature>
<evidence type="ECO:0000313" key="7">
    <source>
        <dbReference type="Proteomes" id="UP000035656"/>
    </source>
</evidence>
<evidence type="ECO:0000256" key="1">
    <source>
        <dbReference type="ARBA" id="ARBA00004370"/>
    </source>
</evidence>
<evidence type="ECO:0000313" key="6">
    <source>
        <dbReference type="EMBL" id="AKM78606.1"/>
    </source>
</evidence>
<keyword evidence="2 3" id="KW-0472">Membrane</keyword>
<dbReference type="GO" id="GO:0009002">
    <property type="term" value="F:serine-type D-Ala-D-Ala carboxypeptidase activity"/>
    <property type="evidence" value="ECO:0007669"/>
    <property type="project" value="InterPro"/>
</dbReference>
<dbReference type="GO" id="GO:0009252">
    <property type="term" value="P:peptidoglycan biosynthetic process"/>
    <property type="evidence" value="ECO:0007669"/>
    <property type="project" value="InterPro"/>
</dbReference>
<organism evidence="6 7">
    <name type="scientific">Candidatus Wolfebacteria bacterium GW2011_GWB1_47_1</name>
    <dbReference type="NCBI Taxonomy" id="1619007"/>
    <lineage>
        <taxon>Bacteria</taxon>
        <taxon>Candidatus Wolfeibacteriota</taxon>
    </lineage>
</organism>
<dbReference type="SUPFAM" id="SSF56601">
    <property type="entry name" value="beta-lactamase/transpeptidase-like"/>
    <property type="match status" value="1"/>
</dbReference>
<evidence type="ECO:0000256" key="3">
    <source>
        <dbReference type="SAM" id="Phobius"/>
    </source>
</evidence>
<keyword evidence="3" id="KW-0812">Transmembrane</keyword>
<dbReference type="EC" id="2.4.1.129" evidence="6"/>
<dbReference type="EMBL" id="CP011209">
    <property type="protein sequence ID" value="AKM78606.1"/>
    <property type="molecule type" value="Genomic_DNA"/>
</dbReference>
<feature type="transmembrane region" description="Helical" evidence="3">
    <location>
        <begin position="35"/>
        <end position="58"/>
    </location>
</feature>
<dbReference type="Pfam" id="PF03717">
    <property type="entry name" value="PBP_dimer"/>
    <property type="match status" value="1"/>
</dbReference>
<dbReference type="STRING" id="1619007.UX70_C0001G0897"/>
<dbReference type="InterPro" id="IPR012338">
    <property type="entry name" value="Beta-lactam/transpept-like"/>
</dbReference>
<dbReference type="SUPFAM" id="SSF56519">
    <property type="entry name" value="Penicillin binding protein dimerisation domain"/>
    <property type="match status" value="1"/>
</dbReference>
<dbReference type="InterPro" id="IPR017790">
    <property type="entry name" value="Penicillin-binding_protein_2"/>
</dbReference>
<dbReference type="Gene3D" id="3.40.710.10">
    <property type="entry name" value="DD-peptidase/beta-lactamase superfamily"/>
    <property type="match status" value="1"/>
</dbReference>
<dbReference type="PANTHER" id="PTHR30627">
    <property type="entry name" value="PEPTIDOGLYCAN D,D-TRANSPEPTIDASE"/>
    <property type="match status" value="1"/>
</dbReference>
<reference evidence="6 7" key="1">
    <citation type="journal article" date="2015" name="Nature">
        <title>rRNA introns, odd ribosomes, and small enigmatic genomes across a large radiation of phyla.</title>
        <authorList>
            <person name="Brown C.T."/>
            <person name="Hug L.A."/>
            <person name="Thomas B.C."/>
            <person name="Sharon I."/>
            <person name="Castelle C.J."/>
            <person name="Singh A."/>
            <person name="Wilkins M.J."/>
            <person name="Williams K.H."/>
            <person name="Banfield J.F."/>
        </authorList>
    </citation>
    <scope>NUCLEOTIDE SEQUENCE [LARGE SCALE GENOMIC DNA]</scope>
</reference>
<dbReference type="Pfam" id="PF00905">
    <property type="entry name" value="Transpeptidase"/>
    <property type="match status" value="1"/>
</dbReference>
<dbReference type="GO" id="GO:0046677">
    <property type="term" value="P:response to antibiotic"/>
    <property type="evidence" value="ECO:0007669"/>
    <property type="project" value="UniProtKB-KW"/>
</dbReference>
<feature type="domain" description="Penicillin-binding protein transpeptidase" evidence="4">
    <location>
        <begin position="289"/>
        <end position="614"/>
    </location>
</feature>
<dbReference type="InterPro" id="IPR036138">
    <property type="entry name" value="PBP_dimer_sf"/>
</dbReference>
<keyword evidence="3" id="KW-1133">Transmembrane helix</keyword>
<protein>
    <submittedName>
        <fullName evidence="6">Penicillin-binding protein 2, penicillin-binding protein 2</fullName>
        <ecNumber evidence="6">2.4.1.129</ecNumber>
    </submittedName>
</protein>
<dbReference type="KEGG" id="pwo:UX70_C0001G0897"/>
<dbReference type="InterPro" id="IPR050515">
    <property type="entry name" value="Beta-lactam/transpept"/>
</dbReference>
<evidence type="ECO:0000256" key="2">
    <source>
        <dbReference type="ARBA" id="ARBA00023136"/>
    </source>
</evidence>
<comment type="subcellular location">
    <subcellularLocation>
        <location evidence="1">Membrane</location>
    </subcellularLocation>
</comment>
<gene>
    <name evidence="6" type="ORF">UX70_C0001G0897</name>
</gene>
<evidence type="ECO:0000259" key="4">
    <source>
        <dbReference type="Pfam" id="PF00905"/>
    </source>
</evidence>
<dbReference type="NCBIfam" id="TIGR03423">
    <property type="entry name" value="pbp2_mrdA"/>
    <property type="match status" value="1"/>
</dbReference>
<dbReference type="Proteomes" id="UP000035656">
    <property type="component" value="Chromosome"/>
</dbReference>
<keyword evidence="6" id="KW-0328">Glycosyltransferase</keyword>
<dbReference type="GO" id="GO:0016757">
    <property type="term" value="F:glycosyltransferase activity"/>
    <property type="evidence" value="ECO:0007669"/>
    <property type="project" value="UniProtKB-KW"/>
</dbReference>
<sequence>MWRQKDSELFLEESVLDDMTSSLDCMEIPLSKGTFTLVIAMAAIVVAIVSGKVFFLGVNAGTFYKNRAVANVSDVTVRPAERGIFFDRNDTPLVRNIATFRVVLNLSDFLKKPADVQGQELDQLAQIVAINKEDMQSWLANVNLERQSAIVIARELSIEQVAIIKNLSFDDIQIENDFTRQYEEPGMFSHVTGYVGLVSDKDMEKDSDLLLNDLIGKSGLELQYDEELRGTNGATIDYRNAKNESLGQQTEIAPERGRNAYLTIDGGLQTYFYGRLKEQLENMGRTAGAGIAMDPDTGEILAMVSLPTFDNNEITREDLVNPNRPLFNRVVSGLYNPASTIKPLVATAALHEGVVDTNKSVYSKGYIEIPNPYHPDQPSRFVDWKAHGWVNVYSALARSSNIYFYATGGGFEDIKGLGIERLRSYWHTFGLDEKTGIDMPGEKVGFLPSIEEKEERTKLPWRIGDTYNVSIGQGDLTTTPIELINYIASISTKGKMYRPFIMKKLVNEKGETIKEQQPEILRDISQLAGSMNEVEKGMIETTQKEYGTAKLLKNLPFVVAGKTGSAQVSMKQKTNAFFTGYGPVGEEKKIVILVLIEDAREGGSNSVPVAYDVFRWYYENRISK</sequence>
<keyword evidence="6" id="KW-0808">Transferase</keyword>